<keyword evidence="2" id="KW-1185">Reference proteome</keyword>
<dbReference type="Proteomes" id="UP000000758">
    <property type="component" value="Chromosome"/>
</dbReference>
<proteinExistence type="predicted"/>
<gene>
    <name evidence="1" type="ordered locus">CENSYa_0788</name>
</gene>
<evidence type="ECO:0000313" key="1">
    <source>
        <dbReference type="EMBL" id="ABK77421.1"/>
    </source>
</evidence>
<dbReference type="KEGG" id="csy:CENSYa_0788"/>
<dbReference type="HOGENOM" id="CLU_168727_0_0_2"/>
<dbReference type="STRING" id="414004.CENSYa_0788"/>
<dbReference type="EnsemblBacteria" id="ABK77421">
    <property type="protein sequence ID" value="ABK77421"/>
    <property type="gene ID" value="CENSYa_0788"/>
</dbReference>
<evidence type="ECO:0000313" key="2">
    <source>
        <dbReference type="Proteomes" id="UP000000758"/>
    </source>
</evidence>
<organism evidence="1 2">
    <name type="scientific">Cenarchaeum symbiosum (strain A)</name>
    <dbReference type="NCBI Taxonomy" id="414004"/>
    <lineage>
        <taxon>Archaea</taxon>
        <taxon>Nitrososphaerota</taxon>
        <taxon>Candidatus Cenarchaeales</taxon>
        <taxon>Candidatus Cenarchaeaceae</taxon>
        <taxon>Candidatus Cenarchaeum</taxon>
    </lineage>
</organism>
<accession>A0RVQ4</accession>
<reference evidence="1 2" key="1">
    <citation type="journal article" date="2006" name="Proc. Natl. Acad. Sci. U.S.A.">
        <title>Genomic analysis of the uncultivated marine crenarchaeote Cenarchaeum symbiosum.</title>
        <authorList>
            <person name="Hallam S.J."/>
            <person name="Konstantinidis K.T."/>
            <person name="Putnam N."/>
            <person name="Schleper C."/>
            <person name="Watanabe Y."/>
            <person name="Sugahara J."/>
            <person name="Preston C."/>
            <person name="de la Torre J."/>
            <person name="Richardson P.M."/>
            <person name="DeLong E.F."/>
        </authorList>
    </citation>
    <scope>NUCLEOTIDE SEQUENCE [LARGE SCALE GENOMIC DNA]</scope>
    <source>
        <strain evidence="2">A</strain>
    </source>
</reference>
<protein>
    <submittedName>
        <fullName evidence="1">Uncharacterized protein</fullName>
    </submittedName>
</protein>
<name>A0RVQ4_CENSY</name>
<dbReference type="EMBL" id="DP000238">
    <property type="protein sequence ID" value="ABK77421.1"/>
    <property type="molecule type" value="Genomic_DNA"/>
</dbReference>
<sequence length="86" mass="9612">MQPPIQIAEKFNMTEDAALSAGASLVDLGAFIEMPGPRFEAMHPRFTAVNMYKRMCEREGIKFGRNKKVDAIGAMLEDAYDDARTK</sequence>
<dbReference type="AlphaFoldDB" id="A0RVQ4"/>